<comment type="caution">
    <text evidence="1">The sequence shown here is derived from an EMBL/GenBank/DDBJ whole genome shotgun (WGS) entry which is preliminary data.</text>
</comment>
<evidence type="ECO:0000313" key="1">
    <source>
        <dbReference type="EMBL" id="MPM41779.1"/>
    </source>
</evidence>
<name>A0A644ZLK4_9ZZZZ</name>
<gene>
    <name evidence="1" type="ORF">SDC9_88438</name>
</gene>
<accession>A0A644ZLK4</accession>
<organism evidence="1">
    <name type="scientific">bioreactor metagenome</name>
    <dbReference type="NCBI Taxonomy" id="1076179"/>
    <lineage>
        <taxon>unclassified sequences</taxon>
        <taxon>metagenomes</taxon>
        <taxon>ecological metagenomes</taxon>
    </lineage>
</organism>
<protein>
    <submittedName>
        <fullName evidence="1">Uncharacterized protein</fullName>
    </submittedName>
</protein>
<dbReference type="AlphaFoldDB" id="A0A644ZLK4"/>
<reference evidence="1" key="1">
    <citation type="submission" date="2019-08" db="EMBL/GenBank/DDBJ databases">
        <authorList>
            <person name="Kucharzyk K."/>
            <person name="Murdoch R.W."/>
            <person name="Higgins S."/>
            <person name="Loffler F."/>
        </authorList>
    </citation>
    <scope>NUCLEOTIDE SEQUENCE</scope>
</reference>
<proteinExistence type="predicted"/>
<dbReference type="EMBL" id="VSSQ01009488">
    <property type="protein sequence ID" value="MPM41779.1"/>
    <property type="molecule type" value="Genomic_DNA"/>
</dbReference>
<sequence length="174" mass="17563">MHAALVGEGALADERGIAGNSHIGDLGNPAADTGKPLKAFTAETVAAKLGSQDAGNGGEVCIAAALAETQQCSLNLHHARLYCGDGRCNSTACIIVGVDAEIDIREQGNGFLGDSLHFGGDHAPPGLAQHQGGGSSCKGRPQGSEGILLVSDIAVKVMLRIEENLGPALGDEAD</sequence>